<protein>
    <submittedName>
        <fullName evidence="1">Phage portal protein</fullName>
    </submittedName>
</protein>
<dbReference type="Proteomes" id="UP000664578">
    <property type="component" value="Unassembled WGS sequence"/>
</dbReference>
<comment type="caution">
    <text evidence="1">The sequence shown here is derived from an EMBL/GenBank/DDBJ whole genome shotgun (WGS) entry which is preliminary data.</text>
</comment>
<dbReference type="AlphaFoldDB" id="A0A8I1MIP8"/>
<dbReference type="NCBIfam" id="TIGR01537">
    <property type="entry name" value="portal_HK97"/>
    <property type="match status" value="1"/>
</dbReference>
<dbReference type="InterPro" id="IPR006427">
    <property type="entry name" value="Portal_HK97"/>
</dbReference>
<sequence>MAFWNRKKKTRSVSIPIALGDVETVGYTRLSDNPDVLIAIDKIADLVSNMTIHLMENTKDGDRRLTNELSRKIDIEPHANMTRKGWVYKIVSDLLLHGDGNSVVHIGIDPVTTLIDDLTPLQMQAVSYEDTIGGYLINYNGLTYTPDEVVHFVINPNPNFPYKGQGYRVALCEIVKNLTQATKTKNNFMSGKYMPSLIISVDAMTEELSNKEGRDNIMAKYFDETEGGKPWIIPADLIKVEQVKPLSLKDIAINEGVEIDKKTVAGLLGVPAFFLGVGTFNKEEYNNFINTRIFSIGQIISQTLTRDLIYSPNWFFRLNPRSLYSYDLTEMVTAGSQLVDRNAMRRNELRNWIGLDPDNEMNELIVLENYIPASSIGQQNKLKGGDE</sequence>
<evidence type="ECO:0000313" key="2">
    <source>
        <dbReference type="Proteomes" id="UP000664578"/>
    </source>
</evidence>
<gene>
    <name evidence="1" type="ORF">JF537_18785</name>
</gene>
<proteinExistence type="predicted"/>
<dbReference type="InterPro" id="IPR006944">
    <property type="entry name" value="Phage/GTA_portal"/>
</dbReference>
<accession>A0A8I1MIP8</accession>
<dbReference type="RefSeq" id="WP_206783077.1">
    <property type="nucleotide sequence ID" value="NZ_JAEMWV010000011.1"/>
</dbReference>
<dbReference type="Pfam" id="PF04860">
    <property type="entry name" value="Phage_portal"/>
    <property type="match status" value="1"/>
</dbReference>
<organism evidence="1 2">
    <name type="scientific">Priestia flexa</name>
    <dbReference type="NCBI Taxonomy" id="86664"/>
    <lineage>
        <taxon>Bacteria</taxon>
        <taxon>Bacillati</taxon>
        <taxon>Bacillota</taxon>
        <taxon>Bacilli</taxon>
        <taxon>Bacillales</taxon>
        <taxon>Bacillaceae</taxon>
        <taxon>Priestia</taxon>
    </lineage>
</organism>
<evidence type="ECO:0000313" key="1">
    <source>
        <dbReference type="EMBL" id="MBN8253601.1"/>
    </source>
</evidence>
<name>A0A8I1MIP8_9BACI</name>
<dbReference type="EMBL" id="JAEMWV010000011">
    <property type="protein sequence ID" value="MBN8253601.1"/>
    <property type="molecule type" value="Genomic_DNA"/>
</dbReference>
<reference evidence="1" key="1">
    <citation type="submission" date="2020-12" db="EMBL/GenBank/DDBJ databases">
        <title>PHA producing bacteria isolated from mangrove.</title>
        <authorList>
            <person name="Zheng W."/>
            <person name="Yu S."/>
            <person name="Huang Y."/>
        </authorList>
    </citation>
    <scope>NUCLEOTIDE SEQUENCE</scope>
    <source>
        <strain evidence="1">GN22-4</strain>
    </source>
</reference>